<evidence type="ECO:0008006" key="12">
    <source>
        <dbReference type="Google" id="ProtNLM"/>
    </source>
</evidence>
<protein>
    <recommendedName>
        <fullName evidence="12">Elicitin</fullName>
    </recommendedName>
</protein>
<evidence type="ECO:0000256" key="3">
    <source>
        <dbReference type="ARBA" id="ARBA00022525"/>
    </source>
</evidence>
<comment type="subcellular location">
    <subcellularLocation>
        <location evidence="1">Secreted</location>
    </subcellularLocation>
</comment>
<comment type="similarity">
    <text evidence="2">Belongs to the elicitin family.</text>
</comment>
<evidence type="ECO:0000313" key="9">
    <source>
        <dbReference type="EMBL" id="CAH0515216.1"/>
    </source>
</evidence>
<keyword evidence="3" id="KW-0964">Secreted</keyword>
<evidence type="ECO:0000313" key="8">
    <source>
        <dbReference type="EMBL" id="CAH0473597.1"/>
    </source>
</evidence>
<dbReference type="AlphaFoldDB" id="A0AAU9KSM2"/>
<keyword evidence="10" id="KW-1185">Reference proteome</keyword>
<name>A0AAU9KSM2_9STRA</name>
<evidence type="ECO:0000313" key="10">
    <source>
        <dbReference type="Proteomes" id="UP001158986"/>
    </source>
</evidence>
<evidence type="ECO:0000256" key="7">
    <source>
        <dbReference type="SAM" id="SignalP"/>
    </source>
</evidence>
<evidence type="ECO:0000256" key="4">
    <source>
        <dbReference type="ARBA" id="ARBA00022978"/>
    </source>
</evidence>
<sequence>MRGPVFALLLFVTLVGICSGLLKNEMTSKDSNTETMDLKTRRTRILKELSPVINEAEVDSKTFALQDSYDCDNGMVAAIRKFFKANDATFDTCISDSGYQIYPYTGILPDSKVVTELVSSSACMGIITAVVMLNLPPCILNDLAMRAACETILVYSVAMRKGVEAPMAEKFYEVVTWRHHVDLAKAAKKPFDGESRMYRTFAKYLHKALVTSKVKIMHNLTVVLGHETADYSGYKHGQQSSFISTNSSADVFVGKVIAANDDVDDASVMTATKTVTTRQSSDSVTVAAASMTFALTLLLAAAVL</sequence>
<keyword evidence="6" id="KW-1133">Transmembrane helix</keyword>
<keyword evidence="6" id="KW-0812">Transmembrane</keyword>
<evidence type="ECO:0000256" key="5">
    <source>
        <dbReference type="ARBA" id="ARBA00023157"/>
    </source>
</evidence>
<reference evidence="8 10" key="1">
    <citation type="submission" date="2021-11" db="EMBL/GenBank/DDBJ databases">
        <authorList>
            <person name="Islam A."/>
            <person name="Islam S."/>
            <person name="Flora M.S."/>
            <person name="Rahman M."/>
            <person name="Ziaur R.M."/>
            <person name="Epstein J.H."/>
            <person name="Hassan M."/>
            <person name="Klassen M."/>
            <person name="Woodard K."/>
            <person name="Webb A."/>
            <person name="Webby R.J."/>
            <person name="El Zowalaty M.E."/>
        </authorList>
    </citation>
    <scope>NUCLEOTIDE SEQUENCE</scope>
    <source>
        <strain evidence="9">Pbs1</strain>
        <strain evidence="8">Pbs3</strain>
    </source>
</reference>
<dbReference type="GO" id="GO:0005576">
    <property type="term" value="C:extracellular region"/>
    <property type="evidence" value="ECO:0007669"/>
    <property type="project" value="UniProtKB-SubCell"/>
</dbReference>
<organism evidence="8 11">
    <name type="scientific">Peronospora belbahrii</name>
    <dbReference type="NCBI Taxonomy" id="622444"/>
    <lineage>
        <taxon>Eukaryota</taxon>
        <taxon>Sar</taxon>
        <taxon>Stramenopiles</taxon>
        <taxon>Oomycota</taxon>
        <taxon>Peronosporomycetes</taxon>
        <taxon>Peronosporales</taxon>
        <taxon>Peronosporaceae</taxon>
        <taxon>Peronospora</taxon>
    </lineage>
</organism>
<feature type="signal peptide" evidence="7">
    <location>
        <begin position="1"/>
        <end position="20"/>
    </location>
</feature>
<dbReference type="EMBL" id="CAKKTJ010000086">
    <property type="protein sequence ID" value="CAH0473597.1"/>
    <property type="molecule type" value="Genomic_DNA"/>
</dbReference>
<keyword evidence="4" id="KW-0928">Hypersensitive response elicitation</keyword>
<comment type="caution">
    <text evidence="8">The sequence shown here is derived from an EMBL/GenBank/DDBJ whole genome shotgun (WGS) entry which is preliminary data.</text>
</comment>
<gene>
    <name evidence="9" type="ORF">PBS001_LOCUS1934</name>
    <name evidence="8" type="ORF">PBS003_LOCUS480</name>
</gene>
<keyword evidence="7" id="KW-0732">Signal</keyword>
<dbReference type="InterPro" id="IPR036470">
    <property type="entry name" value="Elicitin_sf"/>
</dbReference>
<dbReference type="Gene3D" id="1.10.239.10">
    <property type="entry name" value="Elicitin domain"/>
    <property type="match status" value="1"/>
</dbReference>
<keyword evidence="6" id="KW-0472">Membrane</keyword>
<accession>A0AAU9KSM2</accession>
<dbReference type="SUPFAM" id="SSF48647">
    <property type="entry name" value="Fungal elicitin"/>
    <property type="match status" value="1"/>
</dbReference>
<dbReference type="EMBL" id="CAKLCB010000104">
    <property type="protein sequence ID" value="CAH0515216.1"/>
    <property type="molecule type" value="Genomic_DNA"/>
</dbReference>
<keyword evidence="5" id="KW-1015">Disulfide bond</keyword>
<dbReference type="Proteomes" id="UP001158986">
    <property type="component" value="Unassembled WGS sequence"/>
</dbReference>
<evidence type="ECO:0000256" key="1">
    <source>
        <dbReference type="ARBA" id="ARBA00004613"/>
    </source>
</evidence>
<dbReference type="InterPro" id="IPR002200">
    <property type="entry name" value="Elicitin"/>
</dbReference>
<feature type="transmembrane region" description="Helical" evidence="6">
    <location>
        <begin position="284"/>
        <end position="303"/>
    </location>
</feature>
<dbReference type="Proteomes" id="UP001160483">
    <property type="component" value="Unassembled WGS sequence"/>
</dbReference>
<evidence type="ECO:0000256" key="2">
    <source>
        <dbReference type="ARBA" id="ARBA00009544"/>
    </source>
</evidence>
<feature type="chain" id="PRO_5044009555" description="Elicitin" evidence="7">
    <location>
        <begin position="21"/>
        <end position="304"/>
    </location>
</feature>
<evidence type="ECO:0000313" key="11">
    <source>
        <dbReference type="Proteomes" id="UP001160483"/>
    </source>
</evidence>
<proteinExistence type="inferred from homology"/>
<evidence type="ECO:0000256" key="6">
    <source>
        <dbReference type="SAM" id="Phobius"/>
    </source>
</evidence>
<dbReference type="Pfam" id="PF00964">
    <property type="entry name" value="Elicitin"/>
    <property type="match status" value="1"/>
</dbReference>
<dbReference type="GO" id="GO:0052040">
    <property type="term" value="P:symbiont-mediated perturbation of host programmed cell death"/>
    <property type="evidence" value="ECO:0007669"/>
    <property type="project" value="UniProtKB-KW"/>
</dbReference>